<feature type="chain" id="PRO_5029931731" description="S-protein homolog" evidence="6">
    <location>
        <begin position="22"/>
        <end position="145"/>
    </location>
</feature>
<dbReference type="PANTHER" id="PTHR31232">
    <property type="match status" value="1"/>
</dbReference>
<evidence type="ECO:0000256" key="6">
    <source>
        <dbReference type="RuleBase" id="RU367044"/>
    </source>
</evidence>
<dbReference type="EnsemblPlants" id="Kaladp0630s0040.1.v1.1">
    <property type="protein sequence ID" value="Kaladp0630s0040.1.v1.1.CDS.1"/>
    <property type="gene ID" value="Kaladp0630s0040.v1.1"/>
</dbReference>
<evidence type="ECO:0000313" key="8">
    <source>
        <dbReference type="Proteomes" id="UP000594263"/>
    </source>
</evidence>
<evidence type="ECO:0000256" key="5">
    <source>
        <dbReference type="ARBA" id="ARBA00022729"/>
    </source>
</evidence>
<organism evidence="7 8">
    <name type="scientific">Kalanchoe fedtschenkoi</name>
    <name type="common">Lavender scallops</name>
    <name type="synonym">South American air plant</name>
    <dbReference type="NCBI Taxonomy" id="63787"/>
    <lineage>
        <taxon>Eukaryota</taxon>
        <taxon>Viridiplantae</taxon>
        <taxon>Streptophyta</taxon>
        <taxon>Embryophyta</taxon>
        <taxon>Tracheophyta</taxon>
        <taxon>Spermatophyta</taxon>
        <taxon>Magnoliopsida</taxon>
        <taxon>eudicotyledons</taxon>
        <taxon>Gunneridae</taxon>
        <taxon>Pentapetalae</taxon>
        <taxon>Saxifragales</taxon>
        <taxon>Crassulaceae</taxon>
        <taxon>Kalanchoe</taxon>
    </lineage>
</organism>
<name>A0A7N0VG19_KALFE</name>
<comment type="similarity">
    <text evidence="2 6">Belongs to the plant self-incompatibility (S1) protein family.</text>
</comment>
<dbReference type="GO" id="GO:0005576">
    <property type="term" value="C:extracellular region"/>
    <property type="evidence" value="ECO:0007669"/>
    <property type="project" value="UniProtKB-SubCell"/>
</dbReference>
<keyword evidence="5 6" id="KW-0732">Signal</keyword>
<feature type="signal peptide" evidence="6">
    <location>
        <begin position="1"/>
        <end position="21"/>
    </location>
</feature>
<dbReference type="GO" id="GO:0060320">
    <property type="term" value="P:rejection of self pollen"/>
    <property type="evidence" value="ECO:0007669"/>
    <property type="project" value="UniProtKB-KW"/>
</dbReference>
<evidence type="ECO:0000256" key="2">
    <source>
        <dbReference type="ARBA" id="ARBA00005581"/>
    </source>
</evidence>
<accession>A0A7N0VG19</accession>
<reference evidence="7" key="1">
    <citation type="submission" date="2021-01" db="UniProtKB">
        <authorList>
            <consortium name="EnsemblPlants"/>
        </authorList>
    </citation>
    <scope>IDENTIFICATION</scope>
</reference>
<protein>
    <recommendedName>
        <fullName evidence="6">S-protein homolog</fullName>
    </recommendedName>
</protein>
<keyword evidence="8" id="KW-1185">Reference proteome</keyword>
<keyword evidence="3 6" id="KW-0713">Self-incompatibility</keyword>
<comment type="subcellular location">
    <subcellularLocation>
        <location evidence="1 6">Secreted</location>
    </subcellularLocation>
</comment>
<proteinExistence type="inferred from homology"/>
<evidence type="ECO:0000256" key="1">
    <source>
        <dbReference type="ARBA" id="ARBA00004613"/>
    </source>
</evidence>
<evidence type="ECO:0000256" key="3">
    <source>
        <dbReference type="ARBA" id="ARBA00022471"/>
    </source>
</evidence>
<dbReference type="InterPro" id="IPR010264">
    <property type="entry name" value="Self-incomp_S1"/>
</dbReference>
<dbReference type="Pfam" id="PF05938">
    <property type="entry name" value="Self-incomp_S1"/>
    <property type="match status" value="1"/>
</dbReference>
<dbReference type="PANTHER" id="PTHR31232:SF149">
    <property type="entry name" value="S-PROTEIN HOMOLOG"/>
    <property type="match status" value="1"/>
</dbReference>
<sequence length="145" mass="16826">MSFSKAALALVLALAIHQAIGPDQALVADACIDFFPKFTTIVENQMGYPIRVHCKSKDNDMGEHILDNFGDVTQFSFRSNIFGKTRFWCDVLWEGLWKVYDAFVDRRDYYRCLHNDCKCHWGITPQGPCLYNVDTNKFDMCEPWR</sequence>
<dbReference type="Proteomes" id="UP000594263">
    <property type="component" value="Unplaced"/>
</dbReference>
<dbReference type="AlphaFoldDB" id="A0A7N0VG19"/>
<evidence type="ECO:0000256" key="4">
    <source>
        <dbReference type="ARBA" id="ARBA00022525"/>
    </source>
</evidence>
<dbReference type="Gramene" id="Kaladp0630s0040.1.v1.1">
    <property type="protein sequence ID" value="Kaladp0630s0040.1.v1.1.CDS.1"/>
    <property type="gene ID" value="Kaladp0630s0040.v1.1"/>
</dbReference>
<dbReference type="OMA" id="YSDICID"/>
<keyword evidence="4 6" id="KW-0964">Secreted</keyword>
<evidence type="ECO:0000313" key="7">
    <source>
        <dbReference type="EnsemblPlants" id="Kaladp0630s0040.1.v1.1.CDS.1"/>
    </source>
</evidence>